<name>A0AAV5B6V0_9ACTN</name>
<evidence type="ECO:0000256" key="3">
    <source>
        <dbReference type="ARBA" id="ARBA00022692"/>
    </source>
</evidence>
<keyword evidence="9" id="KW-1185">Reference proteome</keyword>
<evidence type="ECO:0000313" key="8">
    <source>
        <dbReference type="EMBL" id="GJM56024.1"/>
    </source>
</evidence>
<feature type="transmembrane region" description="Helical" evidence="6">
    <location>
        <begin position="290"/>
        <end position="313"/>
    </location>
</feature>
<evidence type="ECO:0000313" key="9">
    <source>
        <dbReference type="Proteomes" id="UP001055025"/>
    </source>
</evidence>
<dbReference type="InterPro" id="IPR052536">
    <property type="entry name" value="ABC-4_Integral_Memb_Prot"/>
</dbReference>
<dbReference type="RefSeq" id="WP_168354065.1">
    <property type="nucleotide sequence ID" value="NZ_BQKC01000001.1"/>
</dbReference>
<protein>
    <recommendedName>
        <fullName evidence="7">ABC3 transporter permease C-terminal domain-containing protein</fullName>
    </recommendedName>
</protein>
<feature type="transmembrane region" description="Helical" evidence="6">
    <location>
        <begin position="62"/>
        <end position="82"/>
    </location>
</feature>
<evidence type="ECO:0000256" key="6">
    <source>
        <dbReference type="SAM" id="Phobius"/>
    </source>
</evidence>
<sequence length="465" mass="49522">MYLKLALGNVRRSLKDYSVFFATLAFAACLLYSFSASGDYLAAMALTERQRATLGSQQLNTVMSAFSVFVVIVFAFLVSYGFRFILRRRKREFALYAILGMDGPHVSRILRYEGFLVGAASFAAGVAAGVVFSPYFMLLEAYVFGVAWAPALVFSTGSFLWTLGCFAALVAVACVSSGRVVSRSTPAALFSADRRPERLLGEGRPWAQRLQLVGGAVLVAAVWATVLLQPGMFLAMLLPFGLVALAGTYLLFRSLAHCVPAWLRRHPRRYLSGLTCFTVRQVEAKASSSAMAMAMVCVLLACGVCMVVAGLAFSVGIRDGVAPGAGISDPFTWAPIGFIGLFYGIAFLLSAMAVLALQQLSEAADSAIRYRVLADLGADDAMMGRSLRSQLAVYFGVPLAGALLHDAVGLTLIALLAMGVGAGGFGAMAGATVAGVVVFMALYYAVTYAECRRILFAGRAARREV</sequence>
<keyword evidence="4 6" id="KW-1133">Transmembrane helix</keyword>
<gene>
    <name evidence="8" type="ORF">ATOP_16790</name>
</gene>
<evidence type="ECO:0000256" key="2">
    <source>
        <dbReference type="ARBA" id="ARBA00022475"/>
    </source>
</evidence>
<feature type="transmembrane region" description="Helical" evidence="6">
    <location>
        <begin position="232"/>
        <end position="252"/>
    </location>
</feature>
<dbReference type="PANTHER" id="PTHR46795">
    <property type="entry name" value="ABC TRANSPORTER PERMEASE-RELATED-RELATED"/>
    <property type="match status" value="1"/>
</dbReference>
<dbReference type="AlphaFoldDB" id="A0AAV5B6V0"/>
<dbReference type="Proteomes" id="UP001055025">
    <property type="component" value="Unassembled WGS sequence"/>
</dbReference>
<keyword evidence="3 6" id="KW-0812">Transmembrane</keyword>
<comment type="subcellular location">
    <subcellularLocation>
        <location evidence="1">Cell membrane</location>
        <topology evidence="1">Multi-pass membrane protein</topology>
    </subcellularLocation>
</comment>
<accession>A0AAV5B6V0</accession>
<comment type="caution">
    <text evidence="8">The sequence shown here is derived from an EMBL/GenBank/DDBJ whole genome shotgun (WGS) entry which is preliminary data.</text>
</comment>
<evidence type="ECO:0000256" key="5">
    <source>
        <dbReference type="ARBA" id="ARBA00023136"/>
    </source>
</evidence>
<dbReference type="Pfam" id="PF02687">
    <property type="entry name" value="FtsX"/>
    <property type="match status" value="1"/>
</dbReference>
<evidence type="ECO:0000256" key="4">
    <source>
        <dbReference type="ARBA" id="ARBA00022989"/>
    </source>
</evidence>
<dbReference type="GO" id="GO:0005886">
    <property type="term" value="C:plasma membrane"/>
    <property type="evidence" value="ECO:0007669"/>
    <property type="project" value="UniProtKB-SubCell"/>
</dbReference>
<feature type="transmembrane region" description="Helical" evidence="6">
    <location>
        <begin position="148"/>
        <end position="175"/>
    </location>
</feature>
<reference evidence="8" key="1">
    <citation type="journal article" date="2022" name="Int. J. Syst. Evol. Microbiol.">
        <title>Granulimonas faecalis gen. nov., sp. nov., and Leptogranulimonas caecicola gen. nov., sp. nov., novel lactate-producing Atopobiaceae bacteria isolated from mouse intestines, and an emended description of the family Atopobiaceae.</title>
        <authorList>
            <person name="Morinaga K."/>
            <person name="Kusada H."/>
            <person name="Sakamoto S."/>
            <person name="Murakami T."/>
            <person name="Toyoda A."/>
            <person name="Mori H."/>
            <person name="Meng X.Y."/>
            <person name="Takashino M."/>
            <person name="Murotomi K."/>
            <person name="Tamaki H."/>
        </authorList>
    </citation>
    <scope>NUCLEOTIDE SEQUENCE</scope>
    <source>
        <strain evidence="8">OPF53</strain>
    </source>
</reference>
<feature type="transmembrane region" description="Helical" evidence="6">
    <location>
        <begin position="424"/>
        <end position="446"/>
    </location>
</feature>
<proteinExistence type="predicted"/>
<dbReference type="PROSITE" id="PS51257">
    <property type="entry name" value="PROKAR_LIPOPROTEIN"/>
    <property type="match status" value="1"/>
</dbReference>
<feature type="transmembrane region" description="Helical" evidence="6">
    <location>
        <begin position="206"/>
        <end position="226"/>
    </location>
</feature>
<evidence type="ECO:0000256" key="1">
    <source>
        <dbReference type="ARBA" id="ARBA00004651"/>
    </source>
</evidence>
<dbReference type="EMBL" id="BQKC01000001">
    <property type="protein sequence ID" value="GJM56024.1"/>
    <property type="molecule type" value="Genomic_DNA"/>
</dbReference>
<dbReference type="InterPro" id="IPR003838">
    <property type="entry name" value="ABC3_permease_C"/>
</dbReference>
<organism evidence="8 9">
    <name type="scientific">Granulimonas faecalis</name>
    <dbReference type="NCBI Taxonomy" id="2894155"/>
    <lineage>
        <taxon>Bacteria</taxon>
        <taxon>Bacillati</taxon>
        <taxon>Actinomycetota</taxon>
        <taxon>Coriobacteriia</taxon>
        <taxon>Coriobacteriales</taxon>
        <taxon>Kribbibacteriaceae</taxon>
        <taxon>Granulimonas</taxon>
    </lineage>
</organism>
<feature type="transmembrane region" description="Helical" evidence="6">
    <location>
        <begin position="115"/>
        <end position="136"/>
    </location>
</feature>
<feature type="transmembrane region" description="Helical" evidence="6">
    <location>
        <begin position="333"/>
        <end position="357"/>
    </location>
</feature>
<keyword evidence="2" id="KW-1003">Cell membrane</keyword>
<feature type="domain" description="ABC3 transporter permease C-terminal" evidence="7">
    <location>
        <begin position="65"/>
        <end position="185"/>
    </location>
</feature>
<evidence type="ECO:0000259" key="7">
    <source>
        <dbReference type="Pfam" id="PF02687"/>
    </source>
</evidence>
<dbReference type="PANTHER" id="PTHR46795:SF3">
    <property type="entry name" value="ABC TRANSPORTER PERMEASE"/>
    <property type="match status" value="1"/>
</dbReference>
<keyword evidence="5 6" id="KW-0472">Membrane</keyword>
<feature type="transmembrane region" description="Helical" evidence="6">
    <location>
        <begin position="391"/>
        <end position="418"/>
    </location>
</feature>